<evidence type="ECO:0000313" key="2">
    <source>
        <dbReference type="Proteomes" id="UP000813444"/>
    </source>
</evidence>
<proteinExistence type="predicted"/>
<dbReference type="Proteomes" id="UP000813444">
    <property type="component" value="Unassembled WGS sequence"/>
</dbReference>
<evidence type="ECO:0000313" key="1">
    <source>
        <dbReference type="EMBL" id="KAH7318430.1"/>
    </source>
</evidence>
<dbReference type="AlphaFoldDB" id="A0A8K0WRV2"/>
<reference evidence="1" key="1">
    <citation type="journal article" date="2021" name="Nat. Commun.">
        <title>Genetic determinants of endophytism in the Arabidopsis root mycobiome.</title>
        <authorList>
            <person name="Mesny F."/>
            <person name="Miyauchi S."/>
            <person name="Thiergart T."/>
            <person name="Pickel B."/>
            <person name="Atanasova L."/>
            <person name="Karlsson M."/>
            <person name="Huettel B."/>
            <person name="Barry K.W."/>
            <person name="Haridas S."/>
            <person name="Chen C."/>
            <person name="Bauer D."/>
            <person name="Andreopoulos W."/>
            <person name="Pangilinan J."/>
            <person name="LaButti K."/>
            <person name="Riley R."/>
            <person name="Lipzen A."/>
            <person name="Clum A."/>
            <person name="Drula E."/>
            <person name="Henrissat B."/>
            <person name="Kohler A."/>
            <person name="Grigoriev I.V."/>
            <person name="Martin F.M."/>
            <person name="Hacquard S."/>
        </authorList>
    </citation>
    <scope>NUCLEOTIDE SEQUENCE</scope>
    <source>
        <strain evidence="1">MPI-CAGE-CH-0235</strain>
    </source>
</reference>
<dbReference type="OrthoDB" id="420564at2759"/>
<protein>
    <submittedName>
        <fullName evidence="1">Uncharacterized protein</fullName>
    </submittedName>
</protein>
<dbReference type="EMBL" id="JAGPNK010000007">
    <property type="protein sequence ID" value="KAH7318430.1"/>
    <property type="molecule type" value="Genomic_DNA"/>
</dbReference>
<name>A0A8K0WRV2_9HYPO</name>
<comment type="caution">
    <text evidence="1">The sequence shown here is derived from an EMBL/GenBank/DDBJ whole genome shotgun (WGS) entry which is preliminary data.</text>
</comment>
<gene>
    <name evidence="1" type="ORF">B0I35DRAFT_460837</name>
</gene>
<keyword evidence="2" id="KW-1185">Reference proteome</keyword>
<organism evidence="1 2">
    <name type="scientific">Stachybotrys elegans</name>
    <dbReference type="NCBI Taxonomy" id="80388"/>
    <lineage>
        <taxon>Eukaryota</taxon>
        <taxon>Fungi</taxon>
        <taxon>Dikarya</taxon>
        <taxon>Ascomycota</taxon>
        <taxon>Pezizomycotina</taxon>
        <taxon>Sordariomycetes</taxon>
        <taxon>Hypocreomycetidae</taxon>
        <taxon>Hypocreales</taxon>
        <taxon>Stachybotryaceae</taxon>
        <taxon>Stachybotrys</taxon>
    </lineage>
</organism>
<accession>A0A8K0WRV2</accession>
<sequence length="261" mass="29819">MDDGKIALNELRTHIAEDDPDEERVVDFRRHWIKQDCKTLRLAITLASIEPRECPVENSPVDECISSYTVVRSRLYDEPTVIAVPGYARRWLGYPSPQKLIPHHGPDIQTYPTHPLEAAFLAAAIMSPKFSCKDIDLITDATSLFKLFVLCDGHRGKALRFNLQLVNNTLIVDDLEQNSPLSDKSRPNFDPSFQRQFTKRQEGDGELMPPKPYYRLIRYKLGDLSVLVRCKVDADLESSAVDASPTWELSKIKKKPTKWPR</sequence>
<dbReference type="PANTHER" id="PTHR35179">
    <property type="entry name" value="PROTEIN CBG02620"/>
    <property type="match status" value="1"/>
</dbReference>
<dbReference type="PANTHER" id="PTHR35179:SF2">
    <property type="entry name" value="START DOMAIN-CONTAINING PROTEIN"/>
    <property type="match status" value="1"/>
</dbReference>